<name>A0A0C3JZC7_PISTI</name>
<feature type="compositionally biased region" description="Basic and acidic residues" evidence="10">
    <location>
        <begin position="93"/>
        <end position="109"/>
    </location>
</feature>
<feature type="domain" description="Transcription factor Iwr1" evidence="11">
    <location>
        <begin position="219"/>
        <end position="287"/>
    </location>
</feature>
<reference evidence="12 13" key="1">
    <citation type="submission" date="2014-04" db="EMBL/GenBank/DDBJ databases">
        <authorList>
            <consortium name="DOE Joint Genome Institute"/>
            <person name="Kuo A."/>
            <person name="Kohler A."/>
            <person name="Costa M.D."/>
            <person name="Nagy L.G."/>
            <person name="Floudas D."/>
            <person name="Copeland A."/>
            <person name="Barry K.W."/>
            <person name="Cichocki N."/>
            <person name="Veneault-Fourrey C."/>
            <person name="LaButti K."/>
            <person name="Lindquist E.A."/>
            <person name="Lipzen A."/>
            <person name="Lundell T."/>
            <person name="Morin E."/>
            <person name="Murat C."/>
            <person name="Sun H."/>
            <person name="Tunlid A."/>
            <person name="Henrissat B."/>
            <person name="Grigoriev I.V."/>
            <person name="Hibbett D.S."/>
            <person name="Martin F."/>
            <person name="Nordberg H.P."/>
            <person name="Cantor M.N."/>
            <person name="Hua S.X."/>
        </authorList>
    </citation>
    <scope>NUCLEOTIDE SEQUENCE [LARGE SCALE GENOMIC DNA]</scope>
    <source>
        <strain evidence="12 13">Marx 270</strain>
    </source>
</reference>
<evidence type="ECO:0000256" key="5">
    <source>
        <dbReference type="ARBA" id="ARBA00017036"/>
    </source>
</evidence>
<dbReference type="Proteomes" id="UP000054217">
    <property type="component" value="Unassembled WGS sequence"/>
</dbReference>
<evidence type="ECO:0000256" key="3">
    <source>
        <dbReference type="ARBA" id="ARBA00004496"/>
    </source>
</evidence>
<dbReference type="OrthoDB" id="6255506at2759"/>
<evidence type="ECO:0000256" key="10">
    <source>
        <dbReference type="SAM" id="MobiDB-lite"/>
    </source>
</evidence>
<keyword evidence="13" id="KW-1185">Reference proteome</keyword>
<evidence type="ECO:0000259" key="11">
    <source>
        <dbReference type="Pfam" id="PF08574"/>
    </source>
</evidence>
<sequence length="321" mass="36485">MQSTELKPSDDNKHPSYTILRIKRKRTEEPLDALVVESRSRRKKSRGGGLDVFQFAQTIETDAWDDVKARQNLQSQISKLADSHGNSQASPVREVRSPDTGRPMEEGNRRYTVRVAEEDTRISSRRRPTSPPKVISAKDASQNDFKMYDAVPADQEAAMQPLDLQMENFLPMLQDYLRCTHTLLKSYVPFIQCFLRLVSEVSPKVGSSSKAERGIPATDDYVWDVFYRRPYSLDEWRSLAANVGTLTGLPAGSDGEFSSPEESEEEDEADEDSNAEEYYKNDYPDEESGSDDDGSDIFHEDSDRDESRYEDSSGGEDHLWR</sequence>
<feature type="compositionally biased region" description="Polar residues" evidence="10">
    <location>
        <begin position="80"/>
        <end position="90"/>
    </location>
</feature>
<dbReference type="InterPro" id="IPR040218">
    <property type="entry name" value="SLC7A6OS"/>
</dbReference>
<dbReference type="InterPro" id="IPR013883">
    <property type="entry name" value="TF_Iwr1_dom"/>
</dbReference>
<comment type="subcellular location">
    <subcellularLocation>
        <location evidence="3">Cytoplasm</location>
    </subcellularLocation>
    <subcellularLocation>
        <location evidence="2">Nucleus</location>
    </subcellularLocation>
</comment>
<comment type="similarity">
    <text evidence="4">Belongs to the IWR1/SLC7A6OS family.</text>
</comment>
<dbReference type="STRING" id="870435.A0A0C3JZC7"/>
<dbReference type="GO" id="GO:0032502">
    <property type="term" value="P:developmental process"/>
    <property type="evidence" value="ECO:0007669"/>
    <property type="project" value="TreeGrafter"/>
</dbReference>
<proteinExistence type="inferred from homology"/>
<evidence type="ECO:0000313" key="12">
    <source>
        <dbReference type="EMBL" id="KIO02752.1"/>
    </source>
</evidence>
<feature type="compositionally biased region" description="Acidic residues" evidence="10">
    <location>
        <begin position="259"/>
        <end position="275"/>
    </location>
</feature>
<evidence type="ECO:0000256" key="9">
    <source>
        <dbReference type="ARBA" id="ARBA00023242"/>
    </source>
</evidence>
<evidence type="ECO:0000313" key="13">
    <source>
        <dbReference type="Proteomes" id="UP000054217"/>
    </source>
</evidence>
<dbReference type="GO" id="GO:0005634">
    <property type="term" value="C:nucleus"/>
    <property type="evidence" value="ECO:0007669"/>
    <property type="project" value="UniProtKB-SubCell"/>
</dbReference>
<dbReference type="Pfam" id="PF08574">
    <property type="entry name" value="Iwr1"/>
    <property type="match status" value="1"/>
</dbReference>
<dbReference type="GO" id="GO:0005737">
    <property type="term" value="C:cytoplasm"/>
    <property type="evidence" value="ECO:0007669"/>
    <property type="project" value="UniProtKB-SubCell"/>
</dbReference>
<dbReference type="GO" id="GO:0015031">
    <property type="term" value="P:protein transport"/>
    <property type="evidence" value="ECO:0007669"/>
    <property type="project" value="UniProtKB-KW"/>
</dbReference>
<dbReference type="PANTHER" id="PTHR31196">
    <property type="entry name" value="RNA POLYMERASE II NUCLEAR LOCALIZATION PROTEIN SLC7A6OS-RELATED"/>
    <property type="match status" value="1"/>
</dbReference>
<keyword evidence="7" id="KW-0963">Cytoplasm</keyword>
<protein>
    <recommendedName>
        <fullName evidence="5">Probable RNA polymerase II nuclear localization protein SLC7A6OS</fullName>
    </recommendedName>
</protein>
<evidence type="ECO:0000256" key="7">
    <source>
        <dbReference type="ARBA" id="ARBA00022490"/>
    </source>
</evidence>
<dbReference type="HOGENOM" id="CLU_052837_0_0_1"/>
<evidence type="ECO:0000256" key="8">
    <source>
        <dbReference type="ARBA" id="ARBA00022927"/>
    </source>
</evidence>
<evidence type="ECO:0000256" key="1">
    <source>
        <dbReference type="ARBA" id="ARBA00003202"/>
    </source>
</evidence>
<feature type="region of interest" description="Disordered" evidence="10">
    <location>
        <begin position="117"/>
        <end position="136"/>
    </location>
</feature>
<keyword evidence="9" id="KW-0539">Nucleus</keyword>
<feature type="region of interest" description="Disordered" evidence="10">
    <location>
        <begin position="80"/>
        <end position="109"/>
    </location>
</feature>
<feature type="compositionally biased region" description="Basic and acidic residues" evidence="10">
    <location>
        <begin position="296"/>
        <end position="321"/>
    </location>
</feature>
<keyword evidence="6" id="KW-0813">Transport</keyword>
<dbReference type="AlphaFoldDB" id="A0A0C3JZC7"/>
<feature type="compositionally biased region" description="Acidic residues" evidence="10">
    <location>
        <begin position="284"/>
        <end position="295"/>
    </location>
</feature>
<dbReference type="EMBL" id="KN831980">
    <property type="protein sequence ID" value="KIO02752.1"/>
    <property type="molecule type" value="Genomic_DNA"/>
</dbReference>
<keyword evidence="8" id="KW-0653">Protein transport</keyword>
<accession>A0A0C3JZC7</accession>
<organism evidence="12 13">
    <name type="scientific">Pisolithus tinctorius Marx 270</name>
    <dbReference type="NCBI Taxonomy" id="870435"/>
    <lineage>
        <taxon>Eukaryota</taxon>
        <taxon>Fungi</taxon>
        <taxon>Dikarya</taxon>
        <taxon>Basidiomycota</taxon>
        <taxon>Agaricomycotina</taxon>
        <taxon>Agaricomycetes</taxon>
        <taxon>Agaricomycetidae</taxon>
        <taxon>Boletales</taxon>
        <taxon>Sclerodermatineae</taxon>
        <taxon>Pisolithaceae</taxon>
        <taxon>Pisolithus</taxon>
    </lineage>
</organism>
<evidence type="ECO:0000256" key="4">
    <source>
        <dbReference type="ARBA" id="ARBA00010218"/>
    </source>
</evidence>
<evidence type="ECO:0000256" key="6">
    <source>
        <dbReference type="ARBA" id="ARBA00022448"/>
    </source>
</evidence>
<gene>
    <name evidence="12" type="ORF">M404DRAFT_15878</name>
</gene>
<dbReference type="InParanoid" id="A0A0C3JZC7"/>
<reference evidence="13" key="2">
    <citation type="submission" date="2015-01" db="EMBL/GenBank/DDBJ databases">
        <title>Evolutionary Origins and Diversification of the Mycorrhizal Mutualists.</title>
        <authorList>
            <consortium name="DOE Joint Genome Institute"/>
            <consortium name="Mycorrhizal Genomics Consortium"/>
            <person name="Kohler A."/>
            <person name="Kuo A."/>
            <person name="Nagy L.G."/>
            <person name="Floudas D."/>
            <person name="Copeland A."/>
            <person name="Barry K.W."/>
            <person name="Cichocki N."/>
            <person name="Veneault-Fourrey C."/>
            <person name="LaButti K."/>
            <person name="Lindquist E.A."/>
            <person name="Lipzen A."/>
            <person name="Lundell T."/>
            <person name="Morin E."/>
            <person name="Murat C."/>
            <person name="Riley R."/>
            <person name="Ohm R."/>
            <person name="Sun H."/>
            <person name="Tunlid A."/>
            <person name="Henrissat B."/>
            <person name="Grigoriev I.V."/>
            <person name="Hibbett D.S."/>
            <person name="Martin F."/>
        </authorList>
    </citation>
    <scope>NUCLEOTIDE SEQUENCE [LARGE SCALE GENOMIC DNA]</scope>
    <source>
        <strain evidence="13">Marx 270</strain>
    </source>
</reference>
<comment type="function">
    <text evidence="1">Directs RNA polymerase II nuclear import.</text>
</comment>
<feature type="region of interest" description="Disordered" evidence="10">
    <location>
        <begin position="247"/>
        <end position="321"/>
    </location>
</feature>
<dbReference type="PANTHER" id="PTHR31196:SF2">
    <property type="entry name" value="RNA POLYMERASE II NUCLEAR LOCALIZATION PROTEIN SLC7A6OS-RELATED"/>
    <property type="match status" value="1"/>
</dbReference>
<evidence type="ECO:0000256" key="2">
    <source>
        <dbReference type="ARBA" id="ARBA00004123"/>
    </source>
</evidence>